<comment type="cofactor">
    <cofactor evidence="6">
        <name>[2Fe-2S] cluster</name>
        <dbReference type="ChEBI" id="CHEBI:190135"/>
    </cofactor>
</comment>
<dbReference type="InterPro" id="IPR012675">
    <property type="entry name" value="Beta-grasp_dom_sf"/>
</dbReference>
<dbReference type="InterPro" id="IPR036010">
    <property type="entry name" value="2Fe-2S_ferredoxin-like_sf"/>
</dbReference>
<keyword evidence="4" id="KW-0408">Iron</keyword>
<gene>
    <name evidence="8" type="ORF">SAMN04488092_11388</name>
</gene>
<dbReference type="PRINTS" id="PR00355">
    <property type="entry name" value="ADRENODOXIN"/>
</dbReference>
<dbReference type="InterPro" id="IPR001055">
    <property type="entry name" value="Adrenodoxin-like"/>
</dbReference>
<evidence type="ECO:0000256" key="1">
    <source>
        <dbReference type="ARBA" id="ARBA00010914"/>
    </source>
</evidence>
<comment type="similarity">
    <text evidence="1">Belongs to the adrenodoxin/putidaredoxin family.</text>
</comment>
<evidence type="ECO:0000313" key="9">
    <source>
        <dbReference type="Proteomes" id="UP000198634"/>
    </source>
</evidence>
<dbReference type="GO" id="GO:0009055">
    <property type="term" value="F:electron transfer activity"/>
    <property type="evidence" value="ECO:0007669"/>
    <property type="project" value="TreeGrafter"/>
</dbReference>
<dbReference type="Pfam" id="PF00111">
    <property type="entry name" value="Fer2"/>
    <property type="match status" value="1"/>
</dbReference>
<dbReference type="InterPro" id="IPR018298">
    <property type="entry name" value="Adrenodoxin_Fe-S_BS"/>
</dbReference>
<dbReference type="EMBL" id="FOEP01000013">
    <property type="protein sequence ID" value="SEQ80008.1"/>
    <property type="molecule type" value="Genomic_DNA"/>
</dbReference>
<evidence type="ECO:0000256" key="6">
    <source>
        <dbReference type="ARBA" id="ARBA00034078"/>
    </source>
</evidence>
<dbReference type="AlphaFoldDB" id="A0A1H9IZQ7"/>
<dbReference type="GO" id="GO:0140647">
    <property type="term" value="P:P450-containing electron transport chain"/>
    <property type="evidence" value="ECO:0007669"/>
    <property type="project" value="InterPro"/>
</dbReference>
<evidence type="ECO:0000256" key="4">
    <source>
        <dbReference type="ARBA" id="ARBA00023004"/>
    </source>
</evidence>
<keyword evidence="3" id="KW-0479">Metal-binding</keyword>
<sequence>MTKIAFVTAGGSKTEVPAQDGDSLMQVALEHGIEEITAECGGAMMCSTCHVYIDDAWFAKVGAAPEEELDLLGFASCEVRDNSRLSCQVKVSSELDGMVVHLPESQV</sequence>
<dbReference type="STRING" id="657014.SAMN04488092_11388"/>
<keyword evidence="5" id="KW-0411">Iron-sulfur</keyword>
<keyword evidence="9" id="KW-1185">Reference proteome</keyword>
<organism evidence="8 9">
    <name type="scientific">Thalassovita taeanensis</name>
    <dbReference type="NCBI Taxonomy" id="657014"/>
    <lineage>
        <taxon>Bacteria</taxon>
        <taxon>Pseudomonadati</taxon>
        <taxon>Pseudomonadota</taxon>
        <taxon>Alphaproteobacteria</taxon>
        <taxon>Rhodobacterales</taxon>
        <taxon>Roseobacteraceae</taxon>
        <taxon>Thalassovita</taxon>
    </lineage>
</organism>
<dbReference type="SUPFAM" id="SSF54292">
    <property type="entry name" value="2Fe-2S ferredoxin-like"/>
    <property type="match status" value="1"/>
</dbReference>
<evidence type="ECO:0000256" key="5">
    <source>
        <dbReference type="ARBA" id="ARBA00023014"/>
    </source>
</evidence>
<dbReference type="PANTHER" id="PTHR23426:SF65">
    <property type="entry name" value="FERREDOXIN-2, MITOCHONDRIAL"/>
    <property type="match status" value="1"/>
</dbReference>
<evidence type="ECO:0000313" key="8">
    <source>
        <dbReference type="EMBL" id="SEQ80008.1"/>
    </source>
</evidence>
<feature type="domain" description="2Fe-2S ferredoxin-type" evidence="7">
    <location>
        <begin position="2"/>
        <end position="106"/>
    </location>
</feature>
<dbReference type="PROSITE" id="PS51085">
    <property type="entry name" value="2FE2S_FER_2"/>
    <property type="match status" value="1"/>
</dbReference>
<reference evidence="8 9" key="1">
    <citation type="submission" date="2016-10" db="EMBL/GenBank/DDBJ databases">
        <authorList>
            <person name="de Groot N.N."/>
        </authorList>
    </citation>
    <scope>NUCLEOTIDE SEQUENCE [LARGE SCALE GENOMIC DNA]</scope>
    <source>
        <strain evidence="8 9">DSM 22007</strain>
    </source>
</reference>
<proteinExistence type="inferred from homology"/>
<keyword evidence="2" id="KW-0001">2Fe-2S</keyword>
<dbReference type="InterPro" id="IPR001041">
    <property type="entry name" value="2Fe-2S_ferredoxin-type"/>
</dbReference>
<dbReference type="GO" id="GO:0005829">
    <property type="term" value="C:cytosol"/>
    <property type="evidence" value="ECO:0007669"/>
    <property type="project" value="TreeGrafter"/>
</dbReference>
<dbReference type="GO" id="GO:0046872">
    <property type="term" value="F:metal ion binding"/>
    <property type="evidence" value="ECO:0007669"/>
    <property type="project" value="UniProtKB-KW"/>
</dbReference>
<accession>A0A1H9IZQ7</accession>
<evidence type="ECO:0000256" key="3">
    <source>
        <dbReference type="ARBA" id="ARBA00022723"/>
    </source>
</evidence>
<dbReference type="PANTHER" id="PTHR23426">
    <property type="entry name" value="FERREDOXIN/ADRENODOXIN"/>
    <property type="match status" value="1"/>
</dbReference>
<dbReference type="Proteomes" id="UP000198634">
    <property type="component" value="Unassembled WGS sequence"/>
</dbReference>
<evidence type="ECO:0000256" key="2">
    <source>
        <dbReference type="ARBA" id="ARBA00022714"/>
    </source>
</evidence>
<dbReference type="Gene3D" id="3.10.20.30">
    <property type="match status" value="1"/>
</dbReference>
<name>A0A1H9IZQ7_9RHOB</name>
<dbReference type="GO" id="GO:0051537">
    <property type="term" value="F:2 iron, 2 sulfur cluster binding"/>
    <property type="evidence" value="ECO:0007669"/>
    <property type="project" value="UniProtKB-KW"/>
</dbReference>
<dbReference type="RefSeq" id="WP_090270730.1">
    <property type="nucleotide sequence ID" value="NZ_FOEP01000013.1"/>
</dbReference>
<dbReference type="OrthoDB" id="9799640at2"/>
<evidence type="ECO:0000259" key="7">
    <source>
        <dbReference type="PROSITE" id="PS51085"/>
    </source>
</evidence>
<dbReference type="CDD" id="cd00207">
    <property type="entry name" value="fer2"/>
    <property type="match status" value="1"/>
</dbReference>
<protein>
    <submittedName>
        <fullName evidence="8">Ferredoxin, 2Fe-2S</fullName>
    </submittedName>
</protein>
<dbReference type="PROSITE" id="PS00814">
    <property type="entry name" value="ADX"/>
    <property type="match status" value="1"/>
</dbReference>